<dbReference type="PANTHER" id="PTHR16119:SF17">
    <property type="entry name" value="TRANSMEMBRANE PROTEIN 144"/>
    <property type="match status" value="1"/>
</dbReference>
<dbReference type="GO" id="GO:0015144">
    <property type="term" value="F:carbohydrate transmembrane transporter activity"/>
    <property type="evidence" value="ECO:0007669"/>
    <property type="project" value="InterPro"/>
</dbReference>
<feature type="transmembrane region" description="Helical" evidence="6">
    <location>
        <begin position="69"/>
        <end position="94"/>
    </location>
</feature>
<comment type="similarity">
    <text evidence="2">Belongs to the TMEM144 family.</text>
</comment>
<protein>
    <recommendedName>
        <fullName evidence="9">Transmembrane protein 144</fullName>
    </recommendedName>
</protein>
<organism evidence="7 8">
    <name type="scientific">Mesorhabditis spiculigera</name>
    <dbReference type="NCBI Taxonomy" id="96644"/>
    <lineage>
        <taxon>Eukaryota</taxon>
        <taxon>Metazoa</taxon>
        <taxon>Ecdysozoa</taxon>
        <taxon>Nematoda</taxon>
        <taxon>Chromadorea</taxon>
        <taxon>Rhabditida</taxon>
        <taxon>Rhabditina</taxon>
        <taxon>Rhabditomorpha</taxon>
        <taxon>Rhabditoidea</taxon>
        <taxon>Rhabditidae</taxon>
        <taxon>Mesorhabditinae</taxon>
        <taxon>Mesorhabditis</taxon>
    </lineage>
</organism>
<reference evidence="7" key="1">
    <citation type="submission" date="2023-06" db="EMBL/GenBank/DDBJ databases">
        <authorList>
            <person name="Delattre M."/>
        </authorList>
    </citation>
    <scope>NUCLEOTIDE SEQUENCE</scope>
    <source>
        <strain evidence="7">AF72</strain>
    </source>
</reference>
<dbReference type="PANTHER" id="PTHR16119">
    <property type="entry name" value="TRANSMEMBRANE PROTEIN 144"/>
    <property type="match status" value="1"/>
</dbReference>
<sequence>MPSVALGLGACALSSLFFGSMFVVVKRYKSGDGLFVQWVMAAAILLVGMTVNVFQGFPPFHPLAMLGGAFWAIGNATAIPIMSQLGIGLGMLIWGITNCDRDEEADAETPLIQQTVNPYRVQKRMIAIGTALCAGVLYGVNFVPVIYMQDHPELYPDASKNGLDFVFSHFCGIFAAASVIFVLYVAYSQNQPYINASIAGPSLIAGTMWGIAQTSW</sequence>
<gene>
    <name evidence="7" type="ORF">MSPICULIGERA_LOCUS16850</name>
</gene>
<dbReference type="InterPro" id="IPR012435">
    <property type="entry name" value="TMEM144"/>
</dbReference>
<feature type="transmembrane region" description="Helical" evidence="6">
    <location>
        <begin position="34"/>
        <end position="57"/>
    </location>
</feature>
<dbReference type="Proteomes" id="UP001177023">
    <property type="component" value="Unassembled WGS sequence"/>
</dbReference>
<evidence type="ECO:0000256" key="6">
    <source>
        <dbReference type="SAM" id="Phobius"/>
    </source>
</evidence>
<feature type="transmembrane region" description="Helical" evidence="6">
    <location>
        <begin position="6"/>
        <end position="25"/>
    </location>
</feature>
<dbReference type="Pfam" id="PF07857">
    <property type="entry name" value="TMEM144"/>
    <property type="match status" value="2"/>
</dbReference>
<keyword evidence="3 6" id="KW-0812">Transmembrane</keyword>
<keyword evidence="5 6" id="KW-0472">Membrane</keyword>
<dbReference type="GO" id="GO:0016020">
    <property type="term" value="C:membrane"/>
    <property type="evidence" value="ECO:0007669"/>
    <property type="project" value="UniProtKB-SubCell"/>
</dbReference>
<evidence type="ECO:0000256" key="1">
    <source>
        <dbReference type="ARBA" id="ARBA00004141"/>
    </source>
</evidence>
<dbReference type="InterPro" id="IPR010651">
    <property type="entry name" value="Sugar_transport"/>
</dbReference>
<evidence type="ECO:0000313" key="8">
    <source>
        <dbReference type="Proteomes" id="UP001177023"/>
    </source>
</evidence>
<name>A0AA36D1Z4_9BILA</name>
<comment type="subcellular location">
    <subcellularLocation>
        <location evidence="1">Membrane</location>
        <topology evidence="1">Multi-pass membrane protein</topology>
    </subcellularLocation>
</comment>
<evidence type="ECO:0000313" key="7">
    <source>
        <dbReference type="EMBL" id="CAJ0578605.1"/>
    </source>
</evidence>
<feature type="transmembrane region" description="Helical" evidence="6">
    <location>
        <begin position="193"/>
        <end position="212"/>
    </location>
</feature>
<accession>A0AA36D1Z4</accession>
<evidence type="ECO:0000256" key="3">
    <source>
        <dbReference type="ARBA" id="ARBA00022692"/>
    </source>
</evidence>
<feature type="transmembrane region" description="Helical" evidence="6">
    <location>
        <begin position="126"/>
        <end position="147"/>
    </location>
</feature>
<keyword evidence="8" id="KW-1185">Reference proteome</keyword>
<evidence type="ECO:0000256" key="4">
    <source>
        <dbReference type="ARBA" id="ARBA00022989"/>
    </source>
</evidence>
<dbReference type="EMBL" id="CATQJA010002654">
    <property type="protein sequence ID" value="CAJ0578605.1"/>
    <property type="molecule type" value="Genomic_DNA"/>
</dbReference>
<evidence type="ECO:0008006" key="9">
    <source>
        <dbReference type="Google" id="ProtNLM"/>
    </source>
</evidence>
<evidence type="ECO:0000256" key="2">
    <source>
        <dbReference type="ARBA" id="ARBA00005731"/>
    </source>
</evidence>
<keyword evidence="4 6" id="KW-1133">Transmembrane helix</keyword>
<dbReference type="AlphaFoldDB" id="A0AA36D1Z4"/>
<feature type="non-terminal residue" evidence="7">
    <location>
        <position position="216"/>
    </location>
</feature>
<proteinExistence type="inferred from homology"/>
<evidence type="ECO:0000256" key="5">
    <source>
        <dbReference type="ARBA" id="ARBA00023136"/>
    </source>
</evidence>
<comment type="caution">
    <text evidence="7">The sequence shown here is derived from an EMBL/GenBank/DDBJ whole genome shotgun (WGS) entry which is preliminary data.</text>
</comment>
<feature type="transmembrane region" description="Helical" evidence="6">
    <location>
        <begin position="167"/>
        <end position="186"/>
    </location>
</feature>